<dbReference type="STRING" id="857566.A0A1E3PFI1"/>
<name>A0A1E3PFI1_9ASCO</name>
<organism evidence="5 6">
    <name type="scientific">Nadsonia fulvescens var. elongata DSM 6958</name>
    <dbReference type="NCBI Taxonomy" id="857566"/>
    <lineage>
        <taxon>Eukaryota</taxon>
        <taxon>Fungi</taxon>
        <taxon>Dikarya</taxon>
        <taxon>Ascomycota</taxon>
        <taxon>Saccharomycotina</taxon>
        <taxon>Dipodascomycetes</taxon>
        <taxon>Dipodascales</taxon>
        <taxon>Dipodascales incertae sedis</taxon>
        <taxon>Nadsonia</taxon>
    </lineage>
</organism>
<dbReference type="PANTHER" id="PTHR12304:SF4">
    <property type="entry name" value="URIDINE NUCLEOSIDASE"/>
    <property type="match status" value="1"/>
</dbReference>
<dbReference type="AlphaFoldDB" id="A0A1E3PFI1"/>
<dbReference type="InterPro" id="IPR036452">
    <property type="entry name" value="Ribo_hydro-like"/>
</dbReference>
<feature type="domain" description="Inosine/uridine-preferring nucleoside hydrolase" evidence="4">
    <location>
        <begin position="15"/>
        <end position="331"/>
    </location>
</feature>
<dbReference type="Proteomes" id="UP000095009">
    <property type="component" value="Unassembled WGS sequence"/>
</dbReference>
<dbReference type="GO" id="GO:0005829">
    <property type="term" value="C:cytosol"/>
    <property type="evidence" value="ECO:0007669"/>
    <property type="project" value="TreeGrafter"/>
</dbReference>
<sequence length="347" mass="38013">MTINNTGSTSHSIPLWLDCDPGHDDAMAIYLSLFSPFVNLLGISTVYGNAPLAKTTANTLSLLTAVGKSKDIKVYPGAYKPLFRPVSHAPTIHGESGLDGTKLLPIADDLPMPQGTAIQAMANAINQNPNEITVVATGTLTNIASLIAEHPEVLEKIKYISIMGGGINEGNWSDYAEFNIWCDPEAAKIVLTNDIIKSKVVMVPINLTHQAIATKSILKRVLYGNSSPPESSNFRLMLHELLKFFATTYEEQQGFLDGPPVHDPLAIACLFSLYGLDENVPDHKKINFEFTRYKIDVIQEGYRIGETVEVKLDEQDGVLVGKKMNIPGFWNVFLDAVEKADKVSKIN</sequence>
<dbReference type="GO" id="GO:0008477">
    <property type="term" value="F:purine nucleosidase activity"/>
    <property type="evidence" value="ECO:0007669"/>
    <property type="project" value="TreeGrafter"/>
</dbReference>
<dbReference type="Gene3D" id="3.90.245.10">
    <property type="entry name" value="Ribonucleoside hydrolase-like"/>
    <property type="match status" value="1"/>
</dbReference>
<dbReference type="InterPro" id="IPR001910">
    <property type="entry name" value="Inosine/uridine_hydrolase_dom"/>
</dbReference>
<dbReference type="EMBL" id="KV454412">
    <property type="protein sequence ID" value="ODQ64165.1"/>
    <property type="molecule type" value="Genomic_DNA"/>
</dbReference>
<reference evidence="5 6" key="1">
    <citation type="journal article" date="2016" name="Proc. Natl. Acad. Sci. U.S.A.">
        <title>Comparative genomics of biotechnologically important yeasts.</title>
        <authorList>
            <person name="Riley R."/>
            <person name="Haridas S."/>
            <person name="Wolfe K.H."/>
            <person name="Lopes M.R."/>
            <person name="Hittinger C.T."/>
            <person name="Goeker M."/>
            <person name="Salamov A.A."/>
            <person name="Wisecaver J.H."/>
            <person name="Long T.M."/>
            <person name="Calvey C.H."/>
            <person name="Aerts A.L."/>
            <person name="Barry K.W."/>
            <person name="Choi C."/>
            <person name="Clum A."/>
            <person name="Coughlan A.Y."/>
            <person name="Deshpande S."/>
            <person name="Douglass A.P."/>
            <person name="Hanson S.J."/>
            <person name="Klenk H.-P."/>
            <person name="LaButti K.M."/>
            <person name="Lapidus A."/>
            <person name="Lindquist E.A."/>
            <person name="Lipzen A.M."/>
            <person name="Meier-Kolthoff J.P."/>
            <person name="Ohm R.A."/>
            <person name="Otillar R.P."/>
            <person name="Pangilinan J.L."/>
            <person name="Peng Y."/>
            <person name="Rokas A."/>
            <person name="Rosa C.A."/>
            <person name="Scheuner C."/>
            <person name="Sibirny A.A."/>
            <person name="Slot J.C."/>
            <person name="Stielow J.B."/>
            <person name="Sun H."/>
            <person name="Kurtzman C.P."/>
            <person name="Blackwell M."/>
            <person name="Grigoriev I.V."/>
            <person name="Jeffries T.W."/>
        </authorList>
    </citation>
    <scope>NUCLEOTIDE SEQUENCE [LARGE SCALE GENOMIC DNA]</scope>
    <source>
        <strain evidence="5 6">DSM 6958</strain>
    </source>
</reference>
<dbReference type="SUPFAM" id="SSF53590">
    <property type="entry name" value="Nucleoside hydrolase"/>
    <property type="match status" value="1"/>
</dbReference>
<proteinExistence type="inferred from homology"/>
<evidence type="ECO:0000259" key="4">
    <source>
        <dbReference type="Pfam" id="PF01156"/>
    </source>
</evidence>
<evidence type="ECO:0000256" key="1">
    <source>
        <dbReference type="ARBA" id="ARBA00009176"/>
    </source>
</evidence>
<evidence type="ECO:0000313" key="6">
    <source>
        <dbReference type="Proteomes" id="UP000095009"/>
    </source>
</evidence>
<keyword evidence="2 5" id="KW-0378">Hydrolase</keyword>
<dbReference type="CDD" id="cd02651">
    <property type="entry name" value="nuc_hydro_IU_UC_XIUA"/>
    <property type="match status" value="1"/>
</dbReference>
<comment type="similarity">
    <text evidence="1">Belongs to the IUNH family.</text>
</comment>
<keyword evidence="3" id="KW-0326">Glycosidase</keyword>
<dbReference type="PANTHER" id="PTHR12304">
    <property type="entry name" value="INOSINE-URIDINE PREFERRING NUCLEOSIDE HYDROLASE"/>
    <property type="match status" value="1"/>
</dbReference>
<keyword evidence="6" id="KW-1185">Reference proteome</keyword>
<dbReference type="Pfam" id="PF01156">
    <property type="entry name" value="IU_nuc_hydro"/>
    <property type="match status" value="1"/>
</dbReference>
<evidence type="ECO:0000256" key="3">
    <source>
        <dbReference type="ARBA" id="ARBA00023295"/>
    </source>
</evidence>
<accession>A0A1E3PFI1</accession>
<dbReference type="OrthoDB" id="432381at2759"/>
<dbReference type="InterPro" id="IPR023186">
    <property type="entry name" value="IUNH"/>
</dbReference>
<dbReference type="GO" id="GO:0006152">
    <property type="term" value="P:purine nucleoside catabolic process"/>
    <property type="evidence" value="ECO:0007669"/>
    <property type="project" value="TreeGrafter"/>
</dbReference>
<evidence type="ECO:0000313" key="5">
    <source>
        <dbReference type="EMBL" id="ODQ64165.1"/>
    </source>
</evidence>
<gene>
    <name evidence="5" type="ORF">NADFUDRAFT_52497</name>
</gene>
<evidence type="ECO:0000256" key="2">
    <source>
        <dbReference type="ARBA" id="ARBA00022801"/>
    </source>
</evidence>
<protein>
    <submittedName>
        <fullName evidence="5">Inosine/uridine-preferring nucleoside hydrolase</fullName>
    </submittedName>
</protein>